<dbReference type="Gene3D" id="3.40.50.10610">
    <property type="entry name" value="ABC-type transport auxiliary lipoprotein component"/>
    <property type="match status" value="1"/>
</dbReference>
<evidence type="ECO:0000313" key="1">
    <source>
        <dbReference type="EMBL" id="CAL16340.1"/>
    </source>
</evidence>
<dbReference type="RefSeq" id="WP_011588176.1">
    <property type="nucleotide sequence ID" value="NC_008260.1"/>
</dbReference>
<dbReference type="KEGG" id="abo:ABO_0892"/>
<sequence length="174" mass="18839">MRVSIPLLGTLLLAVVLAGCTHVRSSQNVELSGEGTWLVLPLVNRTATPQAGLRAAAIVESVLFRHGVNTVTRYPQSDNQGVLFEGTSAASRKKMDKWIRSQSADYVVSGVVHEWRYKTGVDGEPAVGVMIEIRELPEGRIVYSGTGSRAGWARQSLSEVGQKVIDKLISPVVQ</sequence>
<dbReference type="AlphaFoldDB" id="Q0VR58"/>
<evidence type="ECO:0000313" key="2">
    <source>
        <dbReference type="Proteomes" id="UP000008871"/>
    </source>
</evidence>
<accession>Q0VR58</accession>
<gene>
    <name evidence="1" type="ordered locus">ABO_0892</name>
</gene>
<protein>
    <recommendedName>
        <fullName evidence="3">Lipoprotein</fullName>
    </recommendedName>
</protein>
<dbReference type="EMBL" id="AM286690">
    <property type="protein sequence ID" value="CAL16340.1"/>
    <property type="molecule type" value="Genomic_DNA"/>
</dbReference>
<dbReference type="Proteomes" id="UP000008871">
    <property type="component" value="Chromosome"/>
</dbReference>
<dbReference type="OrthoDB" id="9791579at2"/>
<keyword evidence="2" id="KW-1185">Reference proteome</keyword>
<dbReference type="PROSITE" id="PS51257">
    <property type="entry name" value="PROKAR_LIPOPROTEIN"/>
    <property type="match status" value="1"/>
</dbReference>
<dbReference type="STRING" id="393595.ABO_0892"/>
<reference evidence="1 2" key="1">
    <citation type="journal article" date="2006" name="Nat. Biotechnol.">
        <title>Genome sequence of the ubiquitous hydrocarbon-degrading marine bacterium Alcanivorax borkumensis.</title>
        <authorList>
            <person name="Schneiker S."/>
            <person name="Martins dos Santos V.A.P."/>
            <person name="Bartels D."/>
            <person name="Bekel T."/>
            <person name="Brecht M."/>
            <person name="Buhrmester J."/>
            <person name="Chernikova T.N."/>
            <person name="Denaro R."/>
            <person name="Ferrer M."/>
            <person name="Gertler C."/>
            <person name="Goesmann A."/>
            <person name="Golyshina O.V."/>
            <person name="Kaminski F."/>
            <person name="Khachane A.N."/>
            <person name="Lang S."/>
            <person name="Linke B."/>
            <person name="McHardy A.C."/>
            <person name="Meyer F."/>
            <person name="Nechitaylo T."/>
            <person name="Puehler A."/>
            <person name="Regenhardt D."/>
            <person name="Rupp O."/>
            <person name="Sabirova J.S."/>
            <person name="Selbitschka W."/>
            <person name="Yakimov M.M."/>
            <person name="Timmis K.N."/>
            <person name="Vorhoelter F.-J."/>
            <person name="Weidner S."/>
            <person name="Kaiser O."/>
            <person name="Golyshin P.N."/>
        </authorList>
    </citation>
    <scope>NUCLEOTIDE SEQUENCE [LARGE SCALE GENOMIC DNA]</scope>
    <source>
        <strain evidence="2">ATCC 700651 / DSM 11573 / NCIMB 13689 / SK2</strain>
    </source>
</reference>
<organism evidence="1 2">
    <name type="scientific">Alcanivorax borkumensis (strain ATCC 700651 / DSM 11573 / NCIMB 13689 / SK2)</name>
    <dbReference type="NCBI Taxonomy" id="393595"/>
    <lineage>
        <taxon>Bacteria</taxon>
        <taxon>Pseudomonadati</taxon>
        <taxon>Pseudomonadota</taxon>
        <taxon>Gammaproteobacteria</taxon>
        <taxon>Oceanospirillales</taxon>
        <taxon>Alcanivoracaceae</taxon>
        <taxon>Alcanivorax</taxon>
    </lineage>
</organism>
<dbReference type="eggNOG" id="COG5616">
    <property type="taxonomic scope" value="Bacteria"/>
</dbReference>
<name>Q0VR58_ALCBS</name>
<proteinExistence type="predicted"/>
<evidence type="ECO:0008006" key="3">
    <source>
        <dbReference type="Google" id="ProtNLM"/>
    </source>
</evidence>
<dbReference type="HOGENOM" id="CLU_105029_0_0_6"/>